<dbReference type="Proteomes" id="UP000887159">
    <property type="component" value="Unassembled WGS sequence"/>
</dbReference>
<dbReference type="AlphaFoldDB" id="A0A8X6W9S7"/>
<comment type="caution">
    <text evidence="1">The sequence shown here is derived from an EMBL/GenBank/DDBJ whole genome shotgun (WGS) entry which is preliminary data.</text>
</comment>
<keyword evidence="2" id="KW-1185">Reference proteome</keyword>
<protein>
    <submittedName>
        <fullName evidence="1">Uncharacterized protein</fullName>
    </submittedName>
</protein>
<dbReference type="EMBL" id="BMAU01021396">
    <property type="protein sequence ID" value="GFY31012.1"/>
    <property type="molecule type" value="Genomic_DNA"/>
</dbReference>
<evidence type="ECO:0000313" key="1">
    <source>
        <dbReference type="EMBL" id="GFY31012.1"/>
    </source>
</evidence>
<accession>A0A8X6W9S7</accession>
<reference evidence="1" key="1">
    <citation type="submission" date="2020-08" db="EMBL/GenBank/DDBJ databases">
        <title>Multicomponent nature underlies the extraordinary mechanical properties of spider dragline silk.</title>
        <authorList>
            <person name="Kono N."/>
            <person name="Nakamura H."/>
            <person name="Mori M."/>
            <person name="Yoshida Y."/>
            <person name="Ohtoshi R."/>
            <person name="Malay A.D."/>
            <person name="Moran D.A.P."/>
            <person name="Tomita M."/>
            <person name="Numata K."/>
            <person name="Arakawa K."/>
        </authorList>
    </citation>
    <scope>NUCLEOTIDE SEQUENCE</scope>
</reference>
<proteinExistence type="predicted"/>
<gene>
    <name evidence="1" type="ORF">TNCV_4359191</name>
</gene>
<name>A0A8X6W9S7_TRICX</name>
<evidence type="ECO:0000313" key="2">
    <source>
        <dbReference type="Proteomes" id="UP000887159"/>
    </source>
</evidence>
<sequence>MVKHGYPEILPLPQMGILPRNPEAILRRKPPNKCAEQQEGHSKPIRVGVVLEEDIREHVLTANDKRFPFWHVELLIVCNKSFMPKLRRWISVVSPLKTNCPLGNFTELNRTVTCRVLKANDRLTSSSLPR</sequence>
<organism evidence="1 2">
    <name type="scientific">Trichonephila clavipes</name>
    <name type="common">Golden silk orbweaver</name>
    <name type="synonym">Nephila clavipes</name>
    <dbReference type="NCBI Taxonomy" id="2585209"/>
    <lineage>
        <taxon>Eukaryota</taxon>
        <taxon>Metazoa</taxon>
        <taxon>Ecdysozoa</taxon>
        <taxon>Arthropoda</taxon>
        <taxon>Chelicerata</taxon>
        <taxon>Arachnida</taxon>
        <taxon>Araneae</taxon>
        <taxon>Araneomorphae</taxon>
        <taxon>Entelegynae</taxon>
        <taxon>Araneoidea</taxon>
        <taxon>Nephilidae</taxon>
        <taxon>Trichonephila</taxon>
    </lineage>
</organism>